<dbReference type="KEGG" id="pll:I858_004760"/>
<dbReference type="InterPro" id="IPR013325">
    <property type="entry name" value="RNA_pol_sigma_r2"/>
</dbReference>
<dbReference type="RefSeq" id="WP_049694460.1">
    <property type="nucleotide sequence ID" value="NZ_CP016540.2"/>
</dbReference>
<proteinExistence type="predicted"/>
<dbReference type="EMBL" id="CP016540">
    <property type="protein sequence ID" value="ANU26344.1"/>
    <property type="molecule type" value="Genomic_DNA"/>
</dbReference>
<dbReference type="AlphaFoldDB" id="A0A1B1RZK4"/>
<dbReference type="OrthoDB" id="2453980at2"/>
<dbReference type="GO" id="GO:0006352">
    <property type="term" value="P:DNA-templated transcription initiation"/>
    <property type="evidence" value="ECO:0007669"/>
    <property type="project" value="InterPro"/>
</dbReference>
<name>A0A1B1RZK4_9BACL</name>
<gene>
    <name evidence="1" type="ORF">I858_004760</name>
</gene>
<evidence type="ECO:0000313" key="1">
    <source>
        <dbReference type="EMBL" id="ANU26344.1"/>
    </source>
</evidence>
<organism evidence="1 2">
    <name type="scientific">Planococcus versutus</name>
    <dbReference type="NCBI Taxonomy" id="1302659"/>
    <lineage>
        <taxon>Bacteria</taxon>
        <taxon>Bacillati</taxon>
        <taxon>Bacillota</taxon>
        <taxon>Bacilli</taxon>
        <taxon>Bacillales</taxon>
        <taxon>Caryophanaceae</taxon>
        <taxon>Planococcus</taxon>
    </lineage>
</organism>
<dbReference type="GO" id="GO:0003700">
    <property type="term" value="F:DNA-binding transcription factor activity"/>
    <property type="evidence" value="ECO:0007669"/>
    <property type="project" value="InterPro"/>
</dbReference>
<dbReference type="Proteomes" id="UP000053354">
    <property type="component" value="Chromosome"/>
</dbReference>
<accession>A0A1B1RZK4</accession>
<protein>
    <recommendedName>
        <fullName evidence="3">RNA polymerase sigma-70 region 2 domain-containing protein</fullName>
    </recommendedName>
</protein>
<keyword evidence="2" id="KW-1185">Reference proteome</keyword>
<dbReference type="STRING" id="1302659.I858_004760"/>
<dbReference type="Gene3D" id="1.10.1740.10">
    <property type="match status" value="1"/>
</dbReference>
<evidence type="ECO:0000313" key="2">
    <source>
        <dbReference type="Proteomes" id="UP000053354"/>
    </source>
</evidence>
<dbReference type="SUPFAM" id="SSF88946">
    <property type="entry name" value="Sigma2 domain of RNA polymerase sigma factors"/>
    <property type="match status" value="1"/>
</dbReference>
<reference evidence="1" key="1">
    <citation type="submission" date="2016-10" db="EMBL/GenBank/DDBJ databases">
        <authorList>
            <person name="See-Too W.S."/>
        </authorList>
    </citation>
    <scope>NUCLEOTIDE SEQUENCE</scope>
    <source>
        <strain evidence="1">L10.15</strain>
    </source>
</reference>
<sequence>MTIDEKLMMGIRNREEQALSDLYDRYHRVIWKIAHQADPNHSVCEQLVTHVFRAVWTKPQDFMQNRKLVAILIEYCLAQSAIHVQKI</sequence>
<evidence type="ECO:0008006" key="3">
    <source>
        <dbReference type="Google" id="ProtNLM"/>
    </source>
</evidence>